<dbReference type="EMBL" id="ODYU01010903">
    <property type="protein sequence ID" value="SOQ56304.1"/>
    <property type="molecule type" value="Genomic_DNA"/>
</dbReference>
<gene>
    <name evidence="2" type="ORF">SFRICE_031444</name>
</gene>
<proteinExistence type="predicted"/>
<name>A0A2H1WV71_SPOFR</name>
<protein>
    <submittedName>
        <fullName evidence="2">SFRICE_031444</fullName>
    </submittedName>
</protein>
<feature type="region of interest" description="Disordered" evidence="1">
    <location>
        <begin position="1"/>
        <end position="23"/>
    </location>
</feature>
<dbReference type="AlphaFoldDB" id="A0A2H1WV71"/>
<accession>A0A2H1WV71</accession>
<evidence type="ECO:0000313" key="2">
    <source>
        <dbReference type="EMBL" id="SOQ56304.1"/>
    </source>
</evidence>
<evidence type="ECO:0000256" key="1">
    <source>
        <dbReference type="SAM" id="MobiDB-lite"/>
    </source>
</evidence>
<feature type="compositionally biased region" description="Basic and acidic residues" evidence="1">
    <location>
        <begin position="1"/>
        <end position="12"/>
    </location>
</feature>
<organism evidence="2">
    <name type="scientific">Spodoptera frugiperda</name>
    <name type="common">Fall armyworm</name>
    <dbReference type="NCBI Taxonomy" id="7108"/>
    <lineage>
        <taxon>Eukaryota</taxon>
        <taxon>Metazoa</taxon>
        <taxon>Ecdysozoa</taxon>
        <taxon>Arthropoda</taxon>
        <taxon>Hexapoda</taxon>
        <taxon>Insecta</taxon>
        <taxon>Pterygota</taxon>
        <taxon>Neoptera</taxon>
        <taxon>Endopterygota</taxon>
        <taxon>Lepidoptera</taxon>
        <taxon>Glossata</taxon>
        <taxon>Ditrysia</taxon>
        <taxon>Noctuoidea</taxon>
        <taxon>Noctuidae</taxon>
        <taxon>Amphipyrinae</taxon>
        <taxon>Spodoptera</taxon>
    </lineage>
</organism>
<sequence>MEAQADPEHEHAMLGVDNSAAEGDGDRGRYSDLCVIHEKVHPVVVFLPDCQGRSSLHYPE</sequence>
<reference evidence="2" key="1">
    <citation type="submission" date="2016-07" db="EMBL/GenBank/DDBJ databases">
        <authorList>
            <person name="Bretaudeau A."/>
        </authorList>
    </citation>
    <scope>NUCLEOTIDE SEQUENCE</scope>
    <source>
        <strain evidence="2">Rice</strain>
        <tissue evidence="2">Whole body</tissue>
    </source>
</reference>